<dbReference type="Proteomes" id="UP000008909">
    <property type="component" value="Unassembled WGS sequence"/>
</dbReference>
<feature type="compositionally biased region" description="Polar residues" evidence="12">
    <location>
        <begin position="1544"/>
        <end position="1557"/>
    </location>
</feature>
<protein>
    <submittedName>
        <fullName evidence="15">Chromodomain-helicase-DNA-binding protein 7</fullName>
    </submittedName>
</protein>
<evidence type="ECO:0000256" key="8">
    <source>
        <dbReference type="ARBA" id="ARBA00023125"/>
    </source>
</evidence>
<reference key="2">
    <citation type="submission" date="2011-10" db="EMBL/GenBank/DDBJ databases">
        <title>The genome and transcriptome sequence of Clonorchis sinensis provide insights into the carcinogenic liver fluke.</title>
        <authorList>
            <person name="Wang X."/>
            <person name="Huang Y."/>
            <person name="Chen W."/>
            <person name="Liu H."/>
            <person name="Guo L."/>
            <person name="Chen Y."/>
            <person name="Luo F."/>
            <person name="Zhou W."/>
            <person name="Sun J."/>
            <person name="Mao Q."/>
            <person name="Liang P."/>
            <person name="Zhou C."/>
            <person name="Tian Y."/>
            <person name="Men J."/>
            <person name="Lv X."/>
            <person name="Huang L."/>
            <person name="Zhou J."/>
            <person name="Hu Y."/>
            <person name="Li R."/>
            <person name="Zhang F."/>
            <person name="Lei H."/>
            <person name="Li X."/>
            <person name="Hu X."/>
            <person name="Liang C."/>
            <person name="Xu J."/>
            <person name="Wu Z."/>
            <person name="Yu X."/>
        </authorList>
    </citation>
    <scope>NUCLEOTIDE SEQUENCE</scope>
    <source>
        <strain>Henan</strain>
    </source>
</reference>
<dbReference type="Pfam" id="PF00176">
    <property type="entry name" value="SNF2-rel_dom"/>
    <property type="match status" value="1"/>
</dbReference>
<feature type="region of interest" description="Disordered" evidence="12">
    <location>
        <begin position="3987"/>
        <end position="4088"/>
    </location>
</feature>
<dbReference type="InterPro" id="IPR006576">
    <property type="entry name" value="BRK_domain"/>
</dbReference>
<organism evidence="15 16">
    <name type="scientific">Clonorchis sinensis</name>
    <name type="common">Chinese liver fluke</name>
    <dbReference type="NCBI Taxonomy" id="79923"/>
    <lineage>
        <taxon>Eukaryota</taxon>
        <taxon>Metazoa</taxon>
        <taxon>Spiralia</taxon>
        <taxon>Lophotrochozoa</taxon>
        <taxon>Platyhelminthes</taxon>
        <taxon>Trematoda</taxon>
        <taxon>Digenea</taxon>
        <taxon>Opisthorchiida</taxon>
        <taxon>Opisthorchiata</taxon>
        <taxon>Opisthorchiidae</taxon>
        <taxon>Clonorchis</taxon>
    </lineage>
</organism>
<keyword evidence="3" id="KW-0547">Nucleotide-binding</keyword>
<proteinExistence type="predicted"/>
<feature type="compositionally biased region" description="Basic and acidic residues" evidence="12">
    <location>
        <begin position="1296"/>
        <end position="1309"/>
    </location>
</feature>
<keyword evidence="7" id="KW-0805">Transcription regulation</keyword>
<dbReference type="InterPro" id="IPR051493">
    <property type="entry name" value="CHD"/>
</dbReference>
<dbReference type="FunFam" id="3.40.50.300:FF:000015">
    <property type="entry name" value="chromodomain-helicase-DNA-binding protein 9 isoform X1"/>
    <property type="match status" value="1"/>
</dbReference>
<feature type="compositionally biased region" description="Polar residues" evidence="12">
    <location>
        <begin position="1504"/>
        <end position="1529"/>
    </location>
</feature>
<dbReference type="InterPro" id="IPR027417">
    <property type="entry name" value="P-loop_NTPase"/>
</dbReference>
<dbReference type="Gene3D" id="1.10.10.60">
    <property type="entry name" value="Homeodomain-like"/>
    <property type="match status" value="1"/>
</dbReference>
<feature type="region of interest" description="Disordered" evidence="12">
    <location>
        <begin position="1477"/>
        <end position="1574"/>
    </location>
</feature>
<evidence type="ECO:0000256" key="12">
    <source>
        <dbReference type="SAM" id="MobiDB-lite"/>
    </source>
</evidence>
<dbReference type="InterPro" id="IPR001650">
    <property type="entry name" value="Helicase_C-like"/>
</dbReference>
<feature type="compositionally biased region" description="Polar residues" evidence="12">
    <location>
        <begin position="3157"/>
        <end position="3179"/>
    </location>
</feature>
<feature type="compositionally biased region" description="Basic and acidic residues" evidence="12">
    <location>
        <begin position="4061"/>
        <end position="4076"/>
    </location>
</feature>
<dbReference type="Pfam" id="PF23078">
    <property type="entry name" value="HTH_CHD6-9"/>
    <property type="match status" value="1"/>
</dbReference>
<dbReference type="SUPFAM" id="SSF54160">
    <property type="entry name" value="Chromo domain-like"/>
    <property type="match status" value="2"/>
</dbReference>
<dbReference type="SUPFAM" id="SSF160481">
    <property type="entry name" value="BRK domain-like"/>
    <property type="match status" value="1"/>
</dbReference>
<dbReference type="Gene3D" id="3.40.50.300">
    <property type="entry name" value="P-loop containing nucleotide triphosphate hydrolases"/>
    <property type="match status" value="1"/>
</dbReference>
<feature type="region of interest" description="Disordered" evidence="12">
    <location>
        <begin position="3441"/>
        <end position="3617"/>
    </location>
</feature>
<feature type="coiled-coil region" evidence="11">
    <location>
        <begin position="1419"/>
        <end position="1446"/>
    </location>
</feature>
<dbReference type="GO" id="GO:0005524">
    <property type="term" value="F:ATP binding"/>
    <property type="evidence" value="ECO:0007669"/>
    <property type="project" value="UniProtKB-KW"/>
</dbReference>
<dbReference type="InterPro" id="IPR000953">
    <property type="entry name" value="Chromo/chromo_shadow_dom"/>
</dbReference>
<dbReference type="SMART" id="SM00487">
    <property type="entry name" value="DEXDc"/>
    <property type="match status" value="1"/>
</dbReference>
<feature type="compositionally biased region" description="Polar residues" evidence="12">
    <location>
        <begin position="4009"/>
        <end position="4018"/>
    </location>
</feature>
<evidence type="ECO:0000313" key="15">
    <source>
        <dbReference type="EMBL" id="GAA56827.1"/>
    </source>
</evidence>
<dbReference type="Gene3D" id="2.40.50.40">
    <property type="match status" value="2"/>
</dbReference>
<feature type="compositionally biased region" description="Polar residues" evidence="12">
    <location>
        <begin position="3569"/>
        <end position="3586"/>
    </location>
</feature>
<feature type="compositionally biased region" description="Polar residues" evidence="12">
    <location>
        <begin position="1112"/>
        <end position="1126"/>
    </location>
</feature>
<feature type="compositionally biased region" description="Polar residues" evidence="12">
    <location>
        <begin position="1281"/>
        <end position="1295"/>
    </location>
</feature>
<dbReference type="Pfam" id="PF00385">
    <property type="entry name" value="Chromo"/>
    <property type="match status" value="1"/>
</dbReference>
<evidence type="ECO:0000259" key="13">
    <source>
        <dbReference type="PROSITE" id="PS51192"/>
    </source>
</evidence>
<evidence type="ECO:0000256" key="6">
    <source>
        <dbReference type="ARBA" id="ARBA00022853"/>
    </source>
</evidence>
<feature type="compositionally biased region" description="Low complexity" evidence="12">
    <location>
        <begin position="3987"/>
        <end position="4008"/>
    </location>
</feature>
<dbReference type="Pfam" id="PF07533">
    <property type="entry name" value="BRK"/>
    <property type="match status" value="1"/>
</dbReference>
<dbReference type="InterPro" id="IPR037259">
    <property type="entry name" value="BRK_sf"/>
</dbReference>
<keyword evidence="4" id="KW-0378">Hydrolase</keyword>
<dbReference type="PANTHER" id="PTHR46850">
    <property type="entry name" value="CHROMODOMAIN-HELICASE-DNA-BINDING PROTEIN 9"/>
    <property type="match status" value="1"/>
</dbReference>
<feature type="region of interest" description="Disordered" evidence="12">
    <location>
        <begin position="423"/>
        <end position="443"/>
    </location>
</feature>
<feature type="compositionally biased region" description="Basic and acidic residues" evidence="12">
    <location>
        <begin position="3482"/>
        <end position="3512"/>
    </location>
</feature>
<dbReference type="CDD" id="cd17995">
    <property type="entry name" value="DEXHc_CHD6_7_8_9"/>
    <property type="match status" value="1"/>
</dbReference>
<evidence type="ECO:0000256" key="1">
    <source>
        <dbReference type="ARBA" id="ARBA00004123"/>
    </source>
</evidence>
<dbReference type="InterPro" id="IPR056342">
    <property type="entry name" value="HTH_CHD6-9"/>
</dbReference>
<feature type="region of interest" description="Disordered" evidence="12">
    <location>
        <begin position="1015"/>
        <end position="1221"/>
    </location>
</feature>
<dbReference type="Pfam" id="PF00271">
    <property type="entry name" value="Helicase_C"/>
    <property type="match status" value="1"/>
</dbReference>
<feature type="compositionally biased region" description="Polar residues" evidence="12">
    <location>
        <begin position="4079"/>
        <end position="4088"/>
    </location>
</feature>
<feature type="compositionally biased region" description="Basic residues" evidence="12">
    <location>
        <begin position="981"/>
        <end position="990"/>
    </location>
</feature>
<evidence type="ECO:0000313" key="16">
    <source>
        <dbReference type="Proteomes" id="UP000008909"/>
    </source>
</evidence>
<feature type="region of interest" description="Disordered" evidence="12">
    <location>
        <begin position="2518"/>
        <end position="2541"/>
    </location>
</feature>
<feature type="compositionally biased region" description="Basic and acidic residues" evidence="12">
    <location>
        <begin position="961"/>
        <end position="980"/>
    </location>
</feature>
<dbReference type="InterPro" id="IPR049730">
    <property type="entry name" value="SNF2/RAD54-like_C"/>
</dbReference>
<keyword evidence="15" id="KW-0347">Helicase</keyword>
<evidence type="ECO:0000256" key="2">
    <source>
        <dbReference type="ARBA" id="ARBA00022737"/>
    </source>
</evidence>
<dbReference type="EMBL" id="DF144400">
    <property type="protein sequence ID" value="GAA56827.1"/>
    <property type="molecule type" value="Genomic_DNA"/>
</dbReference>
<name>G7YV47_CLOSI</name>
<keyword evidence="10" id="KW-0539">Nucleus</keyword>
<dbReference type="SMART" id="SM00298">
    <property type="entry name" value="CHROMO"/>
    <property type="match status" value="2"/>
</dbReference>
<feature type="compositionally biased region" description="Low complexity" evidence="12">
    <location>
        <begin position="3781"/>
        <end position="3805"/>
    </location>
</feature>
<dbReference type="InterPro" id="IPR016197">
    <property type="entry name" value="Chromo-like_dom_sf"/>
</dbReference>
<evidence type="ECO:0000256" key="4">
    <source>
        <dbReference type="ARBA" id="ARBA00022801"/>
    </source>
</evidence>
<keyword evidence="5" id="KW-0067">ATP-binding</keyword>
<dbReference type="Gene3D" id="3.40.5.120">
    <property type="match status" value="1"/>
</dbReference>
<feature type="compositionally biased region" description="Basic residues" evidence="12">
    <location>
        <begin position="3466"/>
        <end position="3476"/>
    </location>
</feature>
<feature type="compositionally biased region" description="Basic and acidic residues" evidence="12">
    <location>
        <begin position="2716"/>
        <end position="2735"/>
    </location>
</feature>
<evidence type="ECO:0000256" key="11">
    <source>
        <dbReference type="SAM" id="Coils"/>
    </source>
</evidence>
<evidence type="ECO:0000256" key="5">
    <source>
        <dbReference type="ARBA" id="ARBA00022840"/>
    </source>
</evidence>
<dbReference type="Gene3D" id="3.40.50.10810">
    <property type="entry name" value="Tandem AAA-ATPase domain"/>
    <property type="match status" value="1"/>
</dbReference>
<keyword evidence="9" id="KW-0804">Transcription</keyword>
<evidence type="ECO:0000256" key="7">
    <source>
        <dbReference type="ARBA" id="ARBA00023015"/>
    </source>
</evidence>
<feature type="region of interest" description="Disordered" evidence="12">
    <location>
        <begin position="1277"/>
        <end position="1314"/>
    </location>
</feature>
<feature type="compositionally biased region" description="Low complexity" evidence="12">
    <location>
        <begin position="2245"/>
        <end position="2263"/>
    </location>
</feature>
<dbReference type="InterPro" id="IPR038718">
    <property type="entry name" value="SNF2-like_sf"/>
</dbReference>
<sequence>MTVTGIRMKIPWPQPFEDGVGWTILADSEVVVEAVGLDTDRGNLAALKTLLRGQAQAALDAARKGHWKMDWVAAKEALAVEFNTTTDRQEAMRWFKTARMAPGCDPAVFFASLQQSLERALPGLDGVPRHQLLSDRFVEGVQPALGAQLRLARATGQLSVEQLVHLARELAGAPLATFQSQENRRDSTVEDLKDKVDQLAEQLAAVKTESRGYARTSRCYNVAGLAEVEVPRIMTGTNSLVVELDPGRLVQLQWQDPVLRKVAAALLDGRSLENGEGDKELETFQSHFARLSLNEAGIISWSATDSDVVLPVTYCFHFWHPVDAVDVGVDVAVFNGVDIDDPVDACRFCVPRIIRLRCHQAYLIRRVIVCHRLRTLQVRAQHGISHSLVFTPMFHRLFLSVIIHVGQKSTHLQLAPPVSRPYSSDPIGAAPTADGRPRVADRMTSPCVNEKPQAVVRQGNSAYGSVPGGDQKIVFSTQDTHSQRLTDGQPFSGYTSEDEAARIHERLSFIHQSSTLSAAAQQESQFLRERLKVLGANKSSTAYANPINNPGSHSGAPLGSHLYPFPAFETAPTHPSQSSPPPVTCAEHFVRQVDQNQAFSLASQSFPSSDPHKPPTHTPVDNGLTCMNIPQACYGPPAFIDVNVSKAGTGAEQTTTYVEAASTQSLPIGAQMRDHPVPIQEVSVGGTCQKLQETSISNPMISTIPSVLNCDLQKCTSGHSMNDSLPLKPHRPSLASFTHSTCPSTLGPTVPISPAPSSAVFTHTLHDGSSSTIVPSVGRDPVPIHSFSTSDNPPLVPSACVSQSPVLSGRSTLHYRQSSSTQQPSHFAATFTSTSADCNITPSQLRNGSGLQNAQSSYHSTRHTFLGHQMSPIDGPATAYQYNKYQPHYSSTASTGLYSSATGYIDQHLQPIPAIPPNTVVPAQCGPTSARFEGDRCNGTVAVDLPPSYPPILPKTSPSPTKKDHNSSRKDSPLDRQARNERRRQQRLRKKQAEAATYSSDVIDTETVIGTNSAVSRLLNSPKPPRARPRKLARNASGTDLTDVEAAAVVKSDAVKLPGDETPVEEDAPKTPPSRSKKRKSSARTIQPRQQQKNAPKLEGVVPSATDAPPSLNESLDSTRDLSPTNEPADEAPVSSELTKQPKVIRTRPPRPKKRKPLPTLIRKKKRSSFYGDESDSEPDMSVRLGGSSRGLDGKTDLSTNTDHLSMGQKRRSERNTGDRKRYTVDLELNLSDDDSDGDGDLATLNANGATAMVEENDIKIVESVLGRRTTKRVVKKITTLPRSSNGDTLSPSNQTDHKTLPPDHSKVDVEEEEEEDVEEFYLKYKGYSYLHCEWRALDEIDDPRIRPKLRRFEMKQAHAVQQEDDDVVLFNPDYVEVERVLDMKVYRNGQLVCSDQLRQEVERESISDLVEMRRQRKRERERNRARALREAKAKAKLQLEAASSAGSNGLAEENIGPVSLSDSVEQKVLGVLSEASVASVDDEKERTPSRASSEERTSLPEPTVSQHETTTNAPDSVGSSQPSDSTIVGDNIPSDFTAKSDEVTLTNVTSSPNTTLPELKNEEEECSEQGDGERSPVTVTYYLVKWRSLAYEDATWELAQDVDPAKVKEFIKWRTPPKIAPTARDSDYKIIRPDPSTWRPIEAIKVYKNNNKLRDYQLEGVNWLTYCWFHHRNCILADEMGLGKTVQSVAFLLELEKAGVRGPFLVIVPLSTVANWQREFENWSDFNVVVYHGSSISRNMIQEYEIFYKRRPNDTAVRHDVYKFHALVTTFEVLMTDIEFFGQVHWAAAVIDEAHRLKNKKCKLGEGLRYLELDHRVLLTGTPLQNNVEELFGLLNFLEPERFNCSSSFVAEYGDLKTEEQVENLKTLLKPMMLRRLKEDVEKSLAPKEETIVELTNIQKKYYRAIMERNFAFLCKGSTYSNAPNLMNVMMELRKCCNHPFLIKGAEEAILEEMRTQEAKESTTFHALVYASGKLVLIHKLLPKLRANGHKVLIFSQMIRVLDILEDFLIHQRYPFERIDGRIHGPLRQEAIDRFTADPDKFVFLLCTKAGGLGINLTAADVVIIYDSDWNPQNDLQAQARCHRIGQQKMVKVYRLITRNTYEREMFDRASLKLGLDRAVLQSMGSKEARQAQMSKKEIEELLKKGAYGALMDDDKAGEDFCEEDIDQILQSRSRVVQLEQGEKNSTFSKATFSISDNRSDIELDDPNFWQKWAKKAGVDENAGTVKDLIMKTPRQRRQTSRYSALSESAPVAASPPSYGASEPEDSATAQSSADENTISGGGSGSGRGRWRRCRRQKRHSRISRNLSSGRRDSVASLSGDYHGVDITDTMKIEPLDRADLFRVERCLLTWPWGRWERGLSTVPFKRQLEPTELAYFASAVLAFAFKFLPPAADTRIRATIIELTRPKVWNFGIIELAKIVAKATKRASRGYRILDPTRGDSFTKEASECNLAPSGSCILDNAADSPSTTDAPATPSLSHTCLAEIVDSVTASETEFKSGELRKEPPAEVEAPFEQNAELIPERHSRSPSCADGDSDKEMESVQPLRIQADESASFDPDVLVSCDSFRKHLRRHSVRLMNRVAFLFFLQCEVIGVDSSTELMAGRLAHTDFAELAASLPPLEAIDSELPTAWWDSCCDKCLLLGILKHGWEKYTLMRLDPDLCFYSRAITRLNELEAAETTNTNVKMEVDKAKTSPSLPSPAPVEKVPILAEMTPHKSDDEATSEARLDGDTCKESAGTKAVKPEDGLVSDELEENKAKAKFHLTPPGSPADDCVDEQSKVTKEDEEDEDAAVGASAEALLTALPFPAVADLNSRARKLVSFFVRIKNQLEFDTYRQLPTDEEEESPTQTPNLRLMENRTIKWTRREEADFYRVVSSFGVEFTQIPLSDSDNPEGAVPPPVKRRYNWYNFRQLANITRKNDDALTEYFQAFYRMCQRVCKKVPTEFVAPMSTAATTTTYGSSPLGSEVPVAPISEERATRCLSRIDLLARIRNDILPLPHLKDRLKICQRSSEIPSWWIPGKHDGELMRAVAKHGLARTDLNILSDPEFSFSRILTLIRERLSRDSAVTEYTGDLAANTTRPNLVAAAAAAAKAVVAELENEDKPMVTNDSSSVITQSDVKSEVALMEVDNVAASTGSNDLKKSDSEVIVNEEKTTQSVEDGTVNDSSSSVSPKNAQSVGKVEVLPNTADENSTQDLTAGSTLPKTSAETVCPPSSLPVNASCEDILKLDQMGELVPSEWTVKYATNLATAWPKDRTLQHRLELVCQAVEKNEWPYPRRYFPTPSAASLPVPEPNRALNETKILNLSTSYASIRPPLATASSFPIPLSLPGKLQSTYGLLQAGGIHLPNVPRPLPVDSPKSLGSFTGTFIRSPPAVVEDSTTITSDTSLEDSECLDSLRPLNLAKSSGPKFNQASPSSSVSVSNLTGCVDEFRRQRSQATYGSINSPTSSSLVPTNSSIVPTTRGRGRGRGRGSRGTRSLGARERLHSASKYDTELRTSSDRSLSDFERPTRTTGTDDQSRPDDDSLTQSSGEHFLSDRSSTQSMPPPNSAPRGGPGSRGRKRKLESPRSSLDFSNTPGHKSTSMHAKRERIDSFGSGLSGRGSKSSARTASATTSNSDVWDVRVPVISLVDGSLIYGDKAPKRRALESWLEMNPNYMPYSVEMEDRIIYNRVAGARGQDTSNMEALAYKHYLNSLIANAAAGLHSATTSPFVASKGSSTPAQQLLQLQQQQQLLQAFGAYARHPAYASILASALSGWQTANLPGIPTFSDNVSEASDTTAISSSRVSSASSTSVSTRTRAAAAKTQDSPAGRRDKSPSSETSTHAASTSGSCSQPASPPESGAPISSVSSGGMDSVLSAAYKQATANLAYMCNPLAAAATYSHLMLSSAGSSMASERDSTGSSSSTANLSGQQAALASLYATYMLSVQQQQQQQQIKQSITWDAQRQQQQQLASLATVLSAACAGTGGLDPASLMSVFGAMGSRSTCSSSAQASSSTTTTTHSTITNPVRSESVELSYQTPSTSSPHTSLTQSSDTTAAMNLATSTCAPEHAASSSPDPPHDRKDSGNSAHSEDGDQTQSVLDLST</sequence>
<feature type="compositionally biased region" description="Polar residues" evidence="12">
    <location>
        <begin position="3190"/>
        <end position="3210"/>
    </location>
</feature>
<dbReference type="PROSITE" id="PS51192">
    <property type="entry name" value="HELICASE_ATP_BIND_1"/>
    <property type="match status" value="1"/>
</dbReference>
<evidence type="ECO:0000256" key="3">
    <source>
        <dbReference type="ARBA" id="ARBA00022741"/>
    </source>
</evidence>
<feature type="compositionally biased region" description="Basic and acidic residues" evidence="12">
    <location>
        <begin position="1482"/>
        <end position="1499"/>
    </location>
</feature>
<feature type="domain" description="Helicase ATP-binding" evidence="13">
    <location>
        <begin position="1666"/>
        <end position="1842"/>
    </location>
</feature>
<dbReference type="SMART" id="SM00592">
    <property type="entry name" value="BRK"/>
    <property type="match status" value="1"/>
</dbReference>
<dbReference type="SMART" id="SM00490">
    <property type="entry name" value="HELICc"/>
    <property type="match status" value="1"/>
</dbReference>
<evidence type="ECO:0000259" key="14">
    <source>
        <dbReference type="PROSITE" id="PS51194"/>
    </source>
</evidence>
<dbReference type="GO" id="GO:0006325">
    <property type="term" value="P:chromatin organization"/>
    <property type="evidence" value="ECO:0007669"/>
    <property type="project" value="UniProtKB-KW"/>
</dbReference>
<feature type="domain" description="Helicase C-terminal" evidence="14">
    <location>
        <begin position="1978"/>
        <end position="2128"/>
    </location>
</feature>
<dbReference type="GO" id="GO:0003677">
    <property type="term" value="F:DNA binding"/>
    <property type="evidence" value="ECO:0007669"/>
    <property type="project" value="UniProtKB-KW"/>
</dbReference>
<feature type="region of interest" description="Disordered" evidence="12">
    <location>
        <begin position="3781"/>
        <end position="3851"/>
    </location>
</feature>
<dbReference type="PROSITE" id="PS51194">
    <property type="entry name" value="HELICASE_CTER"/>
    <property type="match status" value="1"/>
</dbReference>
<reference evidence="15" key="1">
    <citation type="journal article" date="2011" name="Genome Biol.">
        <title>The draft genome of the carcinogenic human liver fluke Clonorchis sinensis.</title>
        <authorList>
            <person name="Wang X."/>
            <person name="Chen W."/>
            <person name="Huang Y."/>
            <person name="Sun J."/>
            <person name="Men J."/>
            <person name="Liu H."/>
            <person name="Luo F."/>
            <person name="Guo L."/>
            <person name="Lv X."/>
            <person name="Deng C."/>
            <person name="Zhou C."/>
            <person name="Fan Y."/>
            <person name="Li X."/>
            <person name="Huang L."/>
            <person name="Hu Y."/>
            <person name="Liang C."/>
            <person name="Hu X."/>
            <person name="Xu J."/>
            <person name="Yu X."/>
        </authorList>
    </citation>
    <scope>NUCLEOTIDE SEQUENCE [LARGE SCALE GENOMIC DNA]</scope>
    <source>
        <strain evidence="15">Henan</strain>
    </source>
</reference>
<feature type="compositionally biased region" description="Polar residues" evidence="12">
    <location>
        <begin position="4037"/>
        <end position="4049"/>
    </location>
</feature>
<feature type="compositionally biased region" description="Basic residues" evidence="12">
    <location>
        <begin position="1143"/>
        <end position="1168"/>
    </location>
</feature>
<accession>G7YV47</accession>
<feature type="region of interest" description="Disordered" evidence="12">
    <location>
        <begin position="938"/>
        <end position="997"/>
    </location>
</feature>
<evidence type="ECO:0000256" key="9">
    <source>
        <dbReference type="ARBA" id="ARBA00023163"/>
    </source>
</evidence>
<keyword evidence="6" id="KW-0156">Chromatin regulator</keyword>
<dbReference type="PANTHER" id="PTHR46850:SF1">
    <property type="entry name" value="CHROMODOMAIN-HELICASE-DNA-BINDING PROTEIN 9"/>
    <property type="match status" value="1"/>
</dbReference>
<keyword evidence="2" id="KW-0677">Repeat</keyword>
<dbReference type="GO" id="GO:0004386">
    <property type="term" value="F:helicase activity"/>
    <property type="evidence" value="ECO:0007669"/>
    <property type="project" value="UniProtKB-KW"/>
</dbReference>
<feature type="region of interest" description="Disordered" evidence="12">
    <location>
        <begin position="2716"/>
        <end position="2749"/>
    </location>
</feature>
<feature type="compositionally biased region" description="Basic residues" evidence="12">
    <location>
        <begin position="2290"/>
        <end position="2304"/>
    </location>
</feature>
<feature type="compositionally biased region" description="Low complexity" evidence="12">
    <location>
        <begin position="3820"/>
        <end position="3835"/>
    </location>
</feature>
<dbReference type="FunFam" id="3.40.50.10810:FF:000003">
    <property type="entry name" value="chromodomain-helicase-DNA-binding protein 8 isoform X4"/>
    <property type="match status" value="1"/>
</dbReference>
<dbReference type="GO" id="GO:0005634">
    <property type="term" value="C:nucleus"/>
    <property type="evidence" value="ECO:0007669"/>
    <property type="project" value="UniProtKB-SubCell"/>
</dbReference>
<feature type="compositionally biased region" description="Low complexity" evidence="12">
    <location>
        <begin position="4019"/>
        <end position="4036"/>
    </location>
</feature>
<comment type="subcellular location">
    <subcellularLocation>
        <location evidence="1">Nucleus</location>
    </subcellularLocation>
</comment>
<feature type="compositionally biased region" description="Low complexity" evidence="12">
    <location>
        <begin position="3595"/>
        <end position="3617"/>
    </location>
</feature>
<keyword evidence="11" id="KW-0175">Coiled coil</keyword>
<keyword evidence="8 15" id="KW-0238">DNA-binding</keyword>
<feature type="compositionally biased region" description="Polar residues" evidence="12">
    <location>
        <begin position="3441"/>
        <end position="3462"/>
    </location>
</feature>
<dbReference type="InterPro" id="IPR000330">
    <property type="entry name" value="SNF2_N"/>
</dbReference>
<dbReference type="GO" id="GO:0016787">
    <property type="term" value="F:hydrolase activity"/>
    <property type="evidence" value="ECO:0007669"/>
    <property type="project" value="UniProtKB-KW"/>
</dbReference>
<dbReference type="CDD" id="cd18793">
    <property type="entry name" value="SF2_C_SNF"/>
    <property type="match status" value="1"/>
</dbReference>
<feature type="region of interest" description="Disordered" evidence="12">
    <location>
        <begin position="3153"/>
        <end position="3214"/>
    </location>
</feature>
<gene>
    <name evidence="15" type="ORF">CLF_111607</name>
</gene>
<dbReference type="SUPFAM" id="SSF52540">
    <property type="entry name" value="P-loop containing nucleoside triphosphate hydrolases"/>
    <property type="match status" value="2"/>
</dbReference>
<feature type="region of interest" description="Disordered" evidence="12">
    <location>
        <begin position="2763"/>
        <end position="2789"/>
    </location>
</feature>
<feature type="compositionally biased region" description="Acidic residues" evidence="12">
    <location>
        <begin position="1562"/>
        <end position="1571"/>
    </location>
</feature>
<feature type="region of interest" description="Disordered" evidence="12">
    <location>
        <begin position="2228"/>
        <end position="2317"/>
    </location>
</feature>
<feature type="compositionally biased region" description="Polar residues" evidence="12">
    <location>
        <begin position="3528"/>
        <end position="3545"/>
    </location>
</feature>
<dbReference type="InterPro" id="IPR023780">
    <property type="entry name" value="Chromo_domain"/>
</dbReference>
<dbReference type="InterPro" id="IPR014001">
    <property type="entry name" value="Helicase_ATP-bd"/>
</dbReference>
<evidence type="ECO:0000256" key="10">
    <source>
        <dbReference type="ARBA" id="ARBA00023242"/>
    </source>
</evidence>
<keyword evidence="16" id="KW-1185">Reference proteome</keyword>
<feature type="compositionally biased region" description="Polar residues" evidence="12">
    <location>
        <begin position="2269"/>
        <end position="2280"/>
    </location>
</feature>